<dbReference type="PROSITE" id="PS00138">
    <property type="entry name" value="SUBTILASE_SER"/>
    <property type="match status" value="1"/>
</dbReference>
<feature type="active site" description="Charge relay system" evidence="5">
    <location>
        <position position="154"/>
    </location>
</feature>
<evidence type="ECO:0000256" key="5">
    <source>
        <dbReference type="PROSITE-ProRule" id="PRU01240"/>
    </source>
</evidence>
<accession>A0A4U6X9B4</accession>
<dbReference type="PANTHER" id="PTHR43806">
    <property type="entry name" value="PEPTIDASE S8"/>
    <property type="match status" value="1"/>
</dbReference>
<keyword evidence="6" id="KW-0732">Signal</keyword>
<feature type="active site" description="Charge relay system" evidence="5">
    <location>
        <position position="120"/>
    </location>
</feature>
<dbReference type="Proteomes" id="UP000310108">
    <property type="component" value="Unassembled WGS sequence"/>
</dbReference>
<dbReference type="GO" id="GO:0006508">
    <property type="term" value="P:proteolysis"/>
    <property type="evidence" value="ECO:0007669"/>
    <property type="project" value="UniProtKB-KW"/>
</dbReference>
<evidence type="ECO:0000259" key="7">
    <source>
        <dbReference type="Pfam" id="PF00082"/>
    </source>
</evidence>
<dbReference type="InterPro" id="IPR036852">
    <property type="entry name" value="Peptidase_S8/S53_dom_sf"/>
</dbReference>
<dbReference type="GO" id="GO:0004252">
    <property type="term" value="F:serine-type endopeptidase activity"/>
    <property type="evidence" value="ECO:0007669"/>
    <property type="project" value="UniProtKB-UniRule"/>
</dbReference>
<keyword evidence="4 5" id="KW-0720">Serine protease</keyword>
<dbReference type="SUPFAM" id="SSF52743">
    <property type="entry name" value="Subtilisin-like"/>
    <property type="match status" value="1"/>
</dbReference>
<sequence length="527" mass="58406">MLPCSLHWCSLLWCLASLFLSNGVLALAQRKRSGDPSLAQPLLTPRYIFGKTSSKTSSISQSNSPLAKVRNPDDVRLQTSALGELNLISQAPPGSVPAEDLPGFAYAAEAGRGVTIYVVDFGVNINHSEWKYMNGNKSIIYSRWANGTVKNSFHGSCMASKAAGRTFGTAKNANIVMVMLEDTRGAWPLLEALEEVKKDVIKKGIKGKAIVSMSLGLPRKLFYKHELKTLKNRIIALTTEDIVVVASSGNNRKFRLYKNKATNYPARFGQNTDLILVGAVDNDGSRSWYSQGTTKELTTSAPGTIWCASFYNYSWSRADGTSAAVPAVAGVIAVWLSQDEHAARLQVPGKVAANVKAMVKEFSYPRIKGGPPVIWNGIDSSKLACKWPRPGKDCPVLAPRPNPQWSQRTLYFKLEFEKDHVMGHNYLGKWTTAGVDARSAMQWCMDKCEDKCRSIFICRIMQYKLGEEIEHFICNTYVDRNIMLSQNREREGETLTILVSRFPNKWITEWSNDLIPASIAKAGAAYK</sequence>
<organism evidence="8 9">
    <name type="scientific">Colletotrichum tanaceti</name>
    <dbReference type="NCBI Taxonomy" id="1306861"/>
    <lineage>
        <taxon>Eukaryota</taxon>
        <taxon>Fungi</taxon>
        <taxon>Dikarya</taxon>
        <taxon>Ascomycota</taxon>
        <taxon>Pezizomycotina</taxon>
        <taxon>Sordariomycetes</taxon>
        <taxon>Hypocreomycetidae</taxon>
        <taxon>Glomerellales</taxon>
        <taxon>Glomerellaceae</taxon>
        <taxon>Colletotrichum</taxon>
        <taxon>Colletotrichum destructivum species complex</taxon>
    </lineage>
</organism>
<evidence type="ECO:0000256" key="3">
    <source>
        <dbReference type="ARBA" id="ARBA00022801"/>
    </source>
</evidence>
<evidence type="ECO:0000313" key="8">
    <source>
        <dbReference type="EMBL" id="TKW50187.1"/>
    </source>
</evidence>
<dbReference type="InterPro" id="IPR050131">
    <property type="entry name" value="Peptidase_S8_subtilisin-like"/>
</dbReference>
<comment type="similarity">
    <text evidence="1 5">Belongs to the peptidase S8 family.</text>
</comment>
<dbReference type="InterPro" id="IPR000209">
    <property type="entry name" value="Peptidase_S8/S53_dom"/>
</dbReference>
<dbReference type="PRINTS" id="PR00723">
    <property type="entry name" value="SUBTILISIN"/>
</dbReference>
<name>A0A4U6X9B4_9PEZI</name>
<dbReference type="PROSITE" id="PS51892">
    <property type="entry name" value="SUBTILASE"/>
    <property type="match status" value="1"/>
</dbReference>
<protein>
    <submittedName>
        <fullName evidence="8">Subtilisin-like protease 2</fullName>
    </submittedName>
</protein>
<feature type="active site" description="Charge relay system" evidence="5">
    <location>
        <position position="322"/>
    </location>
</feature>
<evidence type="ECO:0000256" key="4">
    <source>
        <dbReference type="ARBA" id="ARBA00022825"/>
    </source>
</evidence>
<feature type="domain" description="Peptidase S8/S53" evidence="7">
    <location>
        <begin position="111"/>
        <end position="341"/>
    </location>
</feature>
<comment type="caution">
    <text evidence="8">The sequence shown here is derived from an EMBL/GenBank/DDBJ whole genome shotgun (WGS) entry which is preliminary data.</text>
</comment>
<dbReference type="PANTHER" id="PTHR43806:SF11">
    <property type="entry name" value="CEREVISIN-RELATED"/>
    <property type="match status" value="1"/>
</dbReference>
<dbReference type="InterPro" id="IPR015500">
    <property type="entry name" value="Peptidase_S8_subtilisin-rel"/>
</dbReference>
<evidence type="ECO:0000256" key="2">
    <source>
        <dbReference type="ARBA" id="ARBA00022670"/>
    </source>
</evidence>
<dbReference type="InterPro" id="IPR023828">
    <property type="entry name" value="Peptidase_S8_Ser-AS"/>
</dbReference>
<dbReference type="AlphaFoldDB" id="A0A4U6X9B4"/>
<dbReference type="STRING" id="1306861.A0A4U6X9B4"/>
<evidence type="ECO:0000256" key="6">
    <source>
        <dbReference type="SAM" id="SignalP"/>
    </source>
</evidence>
<feature type="signal peptide" evidence="6">
    <location>
        <begin position="1"/>
        <end position="26"/>
    </location>
</feature>
<gene>
    <name evidence="8" type="primary">SUB2</name>
    <name evidence="8" type="ORF">CTA1_8815</name>
</gene>
<keyword evidence="9" id="KW-1185">Reference proteome</keyword>
<dbReference type="Pfam" id="PF00082">
    <property type="entry name" value="Peptidase_S8"/>
    <property type="match status" value="1"/>
</dbReference>
<feature type="chain" id="PRO_5020948558" evidence="6">
    <location>
        <begin position="27"/>
        <end position="527"/>
    </location>
</feature>
<keyword evidence="2 5" id="KW-0645">Protease</keyword>
<proteinExistence type="inferred from homology"/>
<evidence type="ECO:0000313" key="9">
    <source>
        <dbReference type="Proteomes" id="UP000310108"/>
    </source>
</evidence>
<reference evidence="8 9" key="1">
    <citation type="journal article" date="2019" name="PLoS ONE">
        <title>Comparative genome analysis indicates high evolutionary potential of pathogenicity genes in Colletotrichum tanaceti.</title>
        <authorList>
            <person name="Lelwala R.V."/>
            <person name="Korhonen P.K."/>
            <person name="Young N.D."/>
            <person name="Scott J.B."/>
            <person name="Ades P.A."/>
            <person name="Gasser R.B."/>
            <person name="Taylor P.W.J."/>
        </authorList>
    </citation>
    <scope>NUCLEOTIDE SEQUENCE [LARGE SCALE GENOMIC DNA]</scope>
    <source>
        <strain evidence="8">BRIP57314</strain>
    </source>
</reference>
<dbReference type="EMBL" id="PJEX01000427">
    <property type="protein sequence ID" value="TKW50187.1"/>
    <property type="molecule type" value="Genomic_DNA"/>
</dbReference>
<evidence type="ECO:0000256" key="1">
    <source>
        <dbReference type="ARBA" id="ARBA00011073"/>
    </source>
</evidence>
<keyword evidence="3 5" id="KW-0378">Hydrolase</keyword>
<dbReference type="Gene3D" id="3.40.50.200">
    <property type="entry name" value="Peptidase S8/S53 domain"/>
    <property type="match status" value="1"/>
</dbReference>
<dbReference type="OrthoDB" id="1896086at2759"/>